<keyword evidence="2" id="KW-1185">Reference proteome</keyword>
<dbReference type="CDD" id="cd00093">
    <property type="entry name" value="HTH_XRE"/>
    <property type="match status" value="1"/>
</dbReference>
<dbReference type="RefSeq" id="WP_212013315.1">
    <property type="nucleotide sequence ID" value="NZ_JAAFYZ010000104.1"/>
</dbReference>
<evidence type="ECO:0000313" key="1">
    <source>
        <dbReference type="EMBL" id="MBS2550463.1"/>
    </source>
</evidence>
<dbReference type="SUPFAM" id="SSF47413">
    <property type="entry name" value="lambda repressor-like DNA-binding domains"/>
    <property type="match status" value="1"/>
</dbReference>
<name>A0ABS5KWN8_9ACTN</name>
<dbReference type="InterPro" id="IPR001387">
    <property type="entry name" value="Cro/C1-type_HTH"/>
</dbReference>
<dbReference type="Gene3D" id="1.10.260.40">
    <property type="entry name" value="lambda repressor-like DNA-binding domains"/>
    <property type="match status" value="1"/>
</dbReference>
<evidence type="ECO:0000313" key="2">
    <source>
        <dbReference type="Proteomes" id="UP000730482"/>
    </source>
</evidence>
<accession>A0ABS5KWN8</accession>
<organism evidence="1 2">
    <name type="scientific">Catenulispora pinistramenti</name>
    <dbReference type="NCBI Taxonomy" id="2705254"/>
    <lineage>
        <taxon>Bacteria</taxon>
        <taxon>Bacillati</taxon>
        <taxon>Actinomycetota</taxon>
        <taxon>Actinomycetes</taxon>
        <taxon>Catenulisporales</taxon>
        <taxon>Catenulisporaceae</taxon>
        <taxon>Catenulispora</taxon>
    </lineage>
</organism>
<proteinExistence type="predicted"/>
<sequence>MAQTPELMRLGVAVRRRRAVKEWFQRDLAAAAKVSVGTVRNVEQGKGASDLILAQLERALGWVTGSAARILDGGDPELIRVEPASYVSSRARTPVDLSGVPLEELQAEVNRRVEAAVRQAVAANPDALRP</sequence>
<comment type="caution">
    <text evidence="1">The sequence shown here is derived from an EMBL/GenBank/DDBJ whole genome shotgun (WGS) entry which is preliminary data.</text>
</comment>
<reference evidence="1 2" key="1">
    <citation type="submission" date="2020-02" db="EMBL/GenBank/DDBJ databases">
        <title>Acidophilic actinobacteria isolated from forest soil.</title>
        <authorList>
            <person name="Golinska P."/>
        </authorList>
    </citation>
    <scope>NUCLEOTIDE SEQUENCE [LARGE SCALE GENOMIC DNA]</scope>
    <source>
        <strain evidence="1 2">NL8</strain>
    </source>
</reference>
<dbReference type="EMBL" id="JAAFYZ010000104">
    <property type="protein sequence ID" value="MBS2550463.1"/>
    <property type="molecule type" value="Genomic_DNA"/>
</dbReference>
<gene>
    <name evidence="1" type="ORF">KGQ19_26690</name>
</gene>
<protein>
    <recommendedName>
        <fullName evidence="3">Transcriptional regulator, XRE family</fullName>
    </recommendedName>
</protein>
<dbReference type="InterPro" id="IPR010982">
    <property type="entry name" value="Lambda_DNA-bd_dom_sf"/>
</dbReference>
<evidence type="ECO:0008006" key="3">
    <source>
        <dbReference type="Google" id="ProtNLM"/>
    </source>
</evidence>
<dbReference type="Proteomes" id="UP000730482">
    <property type="component" value="Unassembled WGS sequence"/>
</dbReference>